<feature type="transmembrane region" description="Helical" evidence="9">
    <location>
        <begin position="540"/>
        <end position="557"/>
    </location>
</feature>
<feature type="transmembrane region" description="Helical" evidence="9">
    <location>
        <begin position="921"/>
        <end position="945"/>
    </location>
</feature>
<feature type="transmembrane region" description="Helical" evidence="9">
    <location>
        <begin position="1007"/>
        <end position="1029"/>
    </location>
</feature>
<evidence type="ECO:0000256" key="4">
    <source>
        <dbReference type="ARBA" id="ARBA00022475"/>
    </source>
</evidence>
<dbReference type="GO" id="GO:0005886">
    <property type="term" value="C:plasma membrane"/>
    <property type="evidence" value="ECO:0007669"/>
    <property type="project" value="UniProtKB-SubCell"/>
</dbReference>
<evidence type="ECO:0000256" key="5">
    <source>
        <dbReference type="ARBA" id="ARBA00022519"/>
    </source>
</evidence>
<evidence type="ECO:0000256" key="9">
    <source>
        <dbReference type="RuleBase" id="RU364070"/>
    </source>
</evidence>
<accession>V8QSS4</accession>
<feature type="transmembrane region" description="Helical" evidence="9">
    <location>
        <begin position="966"/>
        <end position="987"/>
    </location>
</feature>
<evidence type="ECO:0000256" key="3">
    <source>
        <dbReference type="ARBA" id="ARBA00022448"/>
    </source>
</evidence>
<dbReference type="GO" id="GO:0015562">
    <property type="term" value="F:efflux transmembrane transporter activity"/>
    <property type="evidence" value="ECO:0007669"/>
    <property type="project" value="InterPro"/>
</dbReference>
<dbReference type="GO" id="GO:0042910">
    <property type="term" value="F:xenobiotic transmembrane transporter activity"/>
    <property type="evidence" value="ECO:0007669"/>
    <property type="project" value="TreeGrafter"/>
</dbReference>
<dbReference type="SUPFAM" id="SSF82693">
    <property type="entry name" value="Multidrug efflux transporter AcrB pore domain, PN1, PN2, PC1 and PC2 subdomains"/>
    <property type="match status" value="3"/>
</dbReference>
<feature type="transmembrane region" description="Helical" evidence="9">
    <location>
        <begin position="869"/>
        <end position="888"/>
    </location>
</feature>
<dbReference type="GO" id="GO:0009636">
    <property type="term" value="P:response to toxic substance"/>
    <property type="evidence" value="ECO:0007669"/>
    <property type="project" value="UniProtKB-ARBA"/>
</dbReference>
<organism evidence="11 12">
    <name type="scientific">Advenella kashmirensis W13003</name>
    <dbReference type="NCBI Taxonomy" id="1424334"/>
    <lineage>
        <taxon>Bacteria</taxon>
        <taxon>Pseudomonadati</taxon>
        <taxon>Pseudomonadota</taxon>
        <taxon>Betaproteobacteria</taxon>
        <taxon>Burkholderiales</taxon>
        <taxon>Alcaligenaceae</taxon>
    </lineage>
</organism>
<dbReference type="EMBL" id="AYXT01000010">
    <property type="protein sequence ID" value="ETF02029.1"/>
    <property type="molecule type" value="Genomic_DNA"/>
</dbReference>
<keyword evidence="7 9" id="KW-1133">Transmembrane helix</keyword>
<dbReference type="SUPFAM" id="SSF82714">
    <property type="entry name" value="Multidrug efflux transporter AcrB TolC docking domain, DN and DC subdomains"/>
    <property type="match status" value="2"/>
</dbReference>
<sequence>MSNFFINRPIFAWVIAIIIFFAGVISIPNMAVSQYPEVAPPTITVRATYPGAGAEEVARSVTSLIENELNGAEGMLYYASTSDSYGAAKIDVTFEPGVDPDLAQVDVQNRIASVNSKLPQAVTQQGITYSKSTAGFLMIVSLTSTDGTLDDSGLGDYITRNIQNSISRIKGVGEFQLFASPRAMRIWVDSAKMTSYGLTTSDIKTALQTQNAQITGGTLGSPPTPDDQTTSATVIVNGQLSTVKEFGDIVLRATSGGSTVKLRDVARIEVGADSYQFGSRLNGQTSAAFAVSLAPNANALETSKLVQAEMESLAQYFPDNIKYTVPYNTAPYVDASINQVVHTLIEAMLLVFVVMFVFLQNVRYTLIPAIVVPVALAGTMATLLYMGYSINTLTMFAMVLAIGILVDDAIVVVENVERIMAEEGLHPKEATVKAMPQIFGAIVGITLVLMVVFAPLFFMSGSAGVIYRQFAAAMIISIGFSAFLALTFTPAMCATLLKPVPKGHHEKKGFFGWFNRTFSSITHNYTGLVGALLKRGGRMMLIYLALVIVLGFLYLRLPSSFLPTEDQGYAVTNIELPAGVSAKRTEDVIKQVEDYYKKQPEVENIITVQGFSFNGSGLNSAIAFTPFKKFADRKGDEHSAMSVAGRATGQLLFGIPDAMVLSIVPPSIPSLGTATGFDLRLQDRGGMGQTQLREAANQLIQLAGQSKILSQVRISGLGPGPQLKVTVDRVKAYSLGVNMAEVGAVLSGTIGNSYLGQFPNQGWMQNVWIQSEAGQRMSPDDIMKLRVHNTSGELVPMSSFVTLDWVQGQTQVQRYNSYDAITIQGQANPGYANGEAMDEIVRLIGQLPSGIGYEWTGLSYQEVQAGNQAPIMLALAFAVVFLVLAALYESWWIPLSAVLIVPLGMLGTVGLVSLVGMSNDIYFQVGMITVIGLSAKNAILIVEFAKDTYASGEKGLIEATLEAARLRFRPILMTSFAFIMGVVPLMLANAEGAASQQAVGYGVFGGMLAATPFAVLFVPTFFVVVMTFFKVKPRLLGRQADEHEKASEAEKESQHIYKDVAEADDMTTKDEPTRPDGSPSKGNE</sequence>
<name>V8QSS4_9BURK</name>
<comment type="caution">
    <text evidence="9">Lacks conserved residue(s) required for the propagation of feature annotation.</text>
</comment>
<dbReference type="FunFam" id="1.20.1640.10:FF:000001">
    <property type="entry name" value="Efflux pump membrane transporter"/>
    <property type="match status" value="1"/>
</dbReference>
<reference evidence="11 12" key="1">
    <citation type="journal article" date="2014" name="Genome Announc.">
        <title>Draft Genome Sequence of Advenella kashmirensis Strain W13003, a Polycyclic Aromatic Hydrocarbon-Degrading Bacterium.</title>
        <authorList>
            <person name="Wang X."/>
            <person name="Jin D."/>
            <person name="Zhou L."/>
            <person name="Wu L."/>
            <person name="An W."/>
            <person name="Zhao L."/>
        </authorList>
    </citation>
    <scope>NUCLEOTIDE SEQUENCE [LARGE SCALE GENOMIC DNA]</scope>
    <source>
        <strain evidence="11 12">W13003</strain>
    </source>
</reference>
<gene>
    <name evidence="11" type="ORF">W822_14825</name>
</gene>
<dbReference type="FunFam" id="3.30.70.1430:FF:000001">
    <property type="entry name" value="Efflux pump membrane transporter"/>
    <property type="match status" value="1"/>
</dbReference>
<dbReference type="Gene3D" id="1.20.1640.10">
    <property type="entry name" value="Multidrug efflux transporter AcrB transmembrane domain"/>
    <property type="match status" value="2"/>
</dbReference>
<dbReference type="Gene3D" id="3.30.70.1320">
    <property type="entry name" value="Multidrug efflux transporter AcrB pore domain like"/>
    <property type="match status" value="1"/>
</dbReference>
<comment type="similarity">
    <text evidence="2 9">Belongs to the resistance-nodulation-cell division (RND) (TC 2.A.6) family.</text>
</comment>
<dbReference type="PRINTS" id="PR00702">
    <property type="entry name" value="ACRIFLAVINRP"/>
</dbReference>
<dbReference type="PANTHER" id="PTHR32063">
    <property type="match status" value="1"/>
</dbReference>
<evidence type="ECO:0000256" key="10">
    <source>
        <dbReference type="SAM" id="MobiDB-lite"/>
    </source>
</evidence>
<feature type="transmembrane region" description="Helical" evidence="9">
    <location>
        <begin position="470"/>
        <end position="497"/>
    </location>
</feature>
<feature type="transmembrane region" description="Helical" evidence="9">
    <location>
        <begin position="340"/>
        <end position="359"/>
    </location>
</feature>
<dbReference type="InterPro" id="IPR004764">
    <property type="entry name" value="MdtF-like"/>
</dbReference>
<dbReference type="PATRIC" id="fig|1424334.3.peg.2980"/>
<dbReference type="InterPro" id="IPR001036">
    <property type="entry name" value="Acrflvin-R"/>
</dbReference>
<dbReference type="Proteomes" id="UP000018733">
    <property type="component" value="Unassembled WGS sequence"/>
</dbReference>
<dbReference type="RefSeq" id="WP_024005918.1">
    <property type="nucleotide sequence ID" value="NZ_KI650980.1"/>
</dbReference>
<dbReference type="SUPFAM" id="SSF82866">
    <property type="entry name" value="Multidrug efflux transporter AcrB transmembrane domain"/>
    <property type="match status" value="2"/>
</dbReference>
<evidence type="ECO:0000313" key="11">
    <source>
        <dbReference type="EMBL" id="ETF02029.1"/>
    </source>
</evidence>
<dbReference type="InterPro" id="IPR027463">
    <property type="entry name" value="AcrB_DN_DC_subdom"/>
</dbReference>
<keyword evidence="5 9" id="KW-0997">Cell inner membrane</keyword>
<keyword evidence="6 9" id="KW-0812">Transmembrane</keyword>
<feature type="region of interest" description="Disordered" evidence="10">
    <location>
        <begin position="1041"/>
        <end position="1084"/>
    </location>
</feature>
<keyword evidence="3 9" id="KW-0813">Transport</keyword>
<dbReference type="HOGENOM" id="CLU_002755_0_1_4"/>
<feature type="transmembrane region" description="Helical" evidence="9">
    <location>
        <begin position="434"/>
        <end position="458"/>
    </location>
</feature>
<keyword evidence="8 9" id="KW-0472">Membrane</keyword>
<dbReference type="NCBIfam" id="NF000282">
    <property type="entry name" value="RND_permease_1"/>
    <property type="match status" value="1"/>
</dbReference>
<protein>
    <recommendedName>
        <fullName evidence="9">Efflux pump membrane transporter</fullName>
    </recommendedName>
</protein>
<evidence type="ECO:0000256" key="6">
    <source>
        <dbReference type="ARBA" id="ARBA00022692"/>
    </source>
</evidence>
<dbReference type="NCBIfam" id="TIGR00915">
    <property type="entry name" value="2A0602"/>
    <property type="match status" value="1"/>
</dbReference>
<evidence type="ECO:0000256" key="1">
    <source>
        <dbReference type="ARBA" id="ARBA00004429"/>
    </source>
</evidence>
<evidence type="ECO:0000256" key="8">
    <source>
        <dbReference type="ARBA" id="ARBA00023136"/>
    </source>
</evidence>
<feature type="transmembrane region" description="Helical" evidence="9">
    <location>
        <begin position="366"/>
        <end position="387"/>
    </location>
</feature>
<evidence type="ECO:0000256" key="2">
    <source>
        <dbReference type="ARBA" id="ARBA00010942"/>
    </source>
</evidence>
<dbReference type="Pfam" id="PF00873">
    <property type="entry name" value="ACR_tran"/>
    <property type="match status" value="1"/>
</dbReference>
<keyword evidence="4" id="KW-1003">Cell membrane</keyword>
<proteinExistence type="inferred from homology"/>
<dbReference type="OrthoDB" id="9176627at2"/>
<dbReference type="PANTHER" id="PTHR32063:SF10">
    <property type="entry name" value="EFFLUX PUMP MEMBRANE TRANSPORTER"/>
    <property type="match status" value="1"/>
</dbReference>
<feature type="transmembrane region" description="Helical" evidence="9">
    <location>
        <begin position="895"/>
        <end position="915"/>
    </location>
</feature>
<dbReference type="Gene3D" id="3.30.2090.10">
    <property type="entry name" value="Multidrug efflux transporter AcrB TolC docking domain, DN and DC subdomains"/>
    <property type="match status" value="2"/>
</dbReference>
<comment type="caution">
    <text evidence="11">The sequence shown here is derived from an EMBL/GenBank/DDBJ whole genome shotgun (WGS) entry which is preliminary data.</text>
</comment>
<dbReference type="STRING" id="1424334.W822_14825"/>
<dbReference type="Gene3D" id="3.30.70.1440">
    <property type="entry name" value="Multidrug efflux transporter AcrB pore domain"/>
    <property type="match status" value="1"/>
</dbReference>
<evidence type="ECO:0000313" key="12">
    <source>
        <dbReference type="Proteomes" id="UP000018733"/>
    </source>
</evidence>
<dbReference type="AlphaFoldDB" id="V8QSS4"/>
<comment type="subcellular location">
    <subcellularLocation>
        <location evidence="1 9">Cell inner membrane</location>
        <topology evidence="1 9">Multi-pass membrane protein</topology>
    </subcellularLocation>
</comment>
<feature type="compositionally biased region" description="Basic and acidic residues" evidence="10">
    <location>
        <begin position="1041"/>
        <end position="1074"/>
    </location>
</feature>
<dbReference type="Gene3D" id="3.30.70.1430">
    <property type="entry name" value="Multidrug efflux transporter AcrB pore domain"/>
    <property type="match status" value="2"/>
</dbReference>
<evidence type="ECO:0000256" key="7">
    <source>
        <dbReference type="ARBA" id="ARBA00022989"/>
    </source>
</evidence>
<keyword evidence="12" id="KW-1185">Reference proteome</keyword>
<dbReference type="eggNOG" id="COG0841">
    <property type="taxonomic scope" value="Bacteria"/>
</dbReference>